<dbReference type="FunFam" id="3.30.300.110:FF:000001">
    <property type="entry name" value="tRNA (guanine(37)-N1)-methyltransferase"/>
    <property type="match status" value="1"/>
</dbReference>
<evidence type="ECO:0000256" key="2">
    <source>
        <dbReference type="ARBA" id="ARBA00022490"/>
    </source>
</evidence>
<evidence type="ECO:0000256" key="6">
    <source>
        <dbReference type="ARBA" id="ARBA00022694"/>
    </source>
</evidence>
<feature type="binding site" evidence="10">
    <location>
        <position position="227"/>
    </location>
    <ligand>
        <name>S-adenosyl-L-methionine</name>
        <dbReference type="ChEBI" id="CHEBI:59789"/>
    </ligand>
</feature>
<evidence type="ECO:0000313" key="13">
    <source>
        <dbReference type="EMBL" id="KLO20057.1"/>
    </source>
</evidence>
<keyword evidence="6 10" id="KW-0819">tRNA processing</keyword>
<keyword evidence="2 10" id="KW-0963">Cytoplasm</keyword>
<dbReference type="OrthoDB" id="408788at2759"/>
<keyword evidence="14" id="KW-1185">Reference proteome</keyword>
<evidence type="ECO:0000256" key="3">
    <source>
        <dbReference type="ARBA" id="ARBA00022603"/>
    </source>
</evidence>
<dbReference type="Gene3D" id="3.30.300.110">
    <property type="entry name" value="Met-10+ protein-like domains"/>
    <property type="match status" value="1"/>
</dbReference>
<dbReference type="EC" id="2.1.1.228" evidence="10"/>
<gene>
    <name evidence="10" type="primary">TRM5</name>
    <name evidence="13" type="ORF">SCHPADRAFT_817086</name>
</gene>
<proteinExistence type="inferred from homology"/>
<evidence type="ECO:0000256" key="9">
    <source>
        <dbReference type="ARBA" id="ARBA00047783"/>
    </source>
</evidence>
<keyword evidence="5 10" id="KW-0949">S-adenosyl-L-methionine</keyword>
<dbReference type="HAMAP" id="MF_03152">
    <property type="entry name" value="TRM5"/>
    <property type="match status" value="1"/>
</dbReference>
<dbReference type="GO" id="GO:0005759">
    <property type="term" value="C:mitochondrial matrix"/>
    <property type="evidence" value="ECO:0007669"/>
    <property type="project" value="UniProtKB-SubCell"/>
</dbReference>
<feature type="compositionally biased region" description="Basic and acidic residues" evidence="11">
    <location>
        <begin position="323"/>
        <end position="344"/>
    </location>
</feature>
<reference evidence="13 14" key="1">
    <citation type="submission" date="2015-04" db="EMBL/GenBank/DDBJ databases">
        <title>Complete genome sequence of Schizopora paradoxa KUC8140, a cosmopolitan wood degrader in East Asia.</title>
        <authorList>
            <consortium name="DOE Joint Genome Institute"/>
            <person name="Min B."/>
            <person name="Park H."/>
            <person name="Jang Y."/>
            <person name="Kim J.-J."/>
            <person name="Kim K.H."/>
            <person name="Pangilinan J."/>
            <person name="Lipzen A."/>
            <person name="Riley R."/>
            <person name="Grigoriev I.V."/>
            <person name="Spatafora J.W."/>
            <person name="Choi I.-G."/>
        </authorList>
    </citation>
    <scope>NUCLEOTIDE SEQUENCE [LARGE SCALE GENOMIC DNA]</scope>
    <source>
        <strain evidence="13 14">KUC8140</strain>
    </source>
</reference>
<dbReference type="InterPro" id="IPR056743">
    <property type="entry name" value="TRM5-TYW2-like_MTfase"/>
</dbReference>
<evidence type="ECO:0000256" key="7">
    <source>
        <dbReference type="ARBA" id="ARBA00023128"/>
    </source>
</evidence>
<evidence type="ECO:0000313" key="14">
    <source>
        <dbReference type="Proteomes" id="UP000053477"/>
    </source>
</evidence>
<feature type="domain" description="SAM-dependent methyltransferase TRM5/TYW2-type" evidence="12">
    <location>
        <begin position="138"/>
        <end position="451"/>
    </location>
</feature>
<dbReference type="Proteomes" id="UP000053477">
    <property type="component" value="Unassembled WGS sequence"/>
</dbReference>
<feature type="binding site" evidence="10">
    <location>
        <begin position="266"/>
        <end position="267"/>
    </location>
    <ligand>
        <name>S-adenosyl-L-methionine</name>
        <dbReference type="ChEBI" id="CHEBI:59789"/>
    </ligand>
</feature>
<evidence type="ECO:0000256" key="10">
    <source>
        <dbReference type="HAMAP-Rule" id="MF_03152"/>
    </source>
</evidence>
<dbReference type="Pfam" id="PF25133">
    <property type="entry name" value="TYW2_N_2"/>
    <property type="match status" value="1"/>
</dbReference>
<organism evidence="13 14">
    <name type="scientific">Schizopora paradoxa</name>
    <dbReference type="NCBI Taxonomy" id="27342"/>
    <lineage>
        <taxon>Eukaryota</taxon>
        <taxon>Fungi</taxon>
        <taxon>Dikarya</taxon>
        <taxon>Basidiomycota</taxon>
        <taxon>Agaricomycotina</taxon>
        <taxon>Agaricomycetes</taxon>
        <taxon>Hymenochaetales</taxon>
        <taxon>Schizoporaceae</taxon>
        <taxon>Schizopora</taxon>
    </lineage>
</organism>
<dbReference type="InParanoid" id="A0A0H2S766"/>
<feature type="binding site" evidence="10">
    <location>
        <position position="364"/>
    </location>
    <ligand>
        <name>S-adenosyl-L-methionine</name>
        <dbReference type="ChEBI" id="CHEBI:59789"/>
    </ligand>
</feature>
<dbReference type="Gene3D" id="3.40.50.150">
    <property type="entry name" value="Vaccinia Virus protein VP39"/>
    <property type="match status" value="1"/>
</dbReference>
<dbReference type="InterPro" id="IPR025792">
    <property type="entry name" value="tRNA_Gua_MeTrfase_euk"/>
</dbReference>
<dbReference type="PROSITE" id="PS51684">
    <property type="entry name" value="SAM_MT_TRM5_TYW2"/>
    <property type="match status" value="1"/>
</dbReference>
<dbReference type="GO" id="GO:0052906">
    <property type="term" value="F:tRNA (guanine(37)-N1)-methyltransferase activity"/>
    <property type="evidence" value="ECO:0007669"/>
    <property type="project" value="UniProtKB-UniRule"/>
</dbReference>
<keyword evidence="8 10" id="KW-0539">Nucleus</keyword>
<name>A0A0H2S766_9AGAM</name>
<feature type="region of interest" description="Disordered" evidence="11">
    <location>
        <begin position="315"/>
        <end position="351"/>
    </location>
</feature>
<accession>A0A0H2S766</accession>
<dbReference type="EMBL" id="KQ085883">
    <property type="protein sequence ID" value="KLO20057.1"/>
    <property type="molecule type" value="Genomic_DNA"/>
</dbReference>
<dbReference type="InterPro" id="IPR030382">
    <property type="entry name" value="MeTrfase_TRM5/TYW2"/>
</dbReference>
<dbReference type="PANTHER" id="PTHR23245:SF36">
    <property type="entry name" value="TRNA (GUANINE(37)-N1)-METHYLTRANSFERASE"/>
    <property type="match status" value="1"/>
</dbReference>
<dbReference type="AlphaFoldDB" id="A0A0H2S766"/>
<evidence type="ECO:0000256" key="5">
    <source>
        <dbReference type="ARBA" id="ARBA00022691"/>
    </source>
</evidence>
<dbReference type="Pfam" id="PF02475">
    <property type="entry name" value="TRM5-TYW2_MTfase"/>
    <property type="match status" value="1"/>
</dbReference>
<comment type="catalytic activity">
    <reaction evidence="9 10">
        <text>guanosine(37) in tRNA + S-adenosyl-L-methionine = N(1)-methylguanosine(37) in tRNA + S-adenosyl-L-homocysteine + H(+)</text>
        <dbReference type="Rhea" id="RHEA:36899"/>
        <dbReference type="Rhea" id="RHEA-COMP:10145"/>
        <dbReference type="Rhea" id="RHEA-COMP:10147"/>
        <dbReference type="ChEBI" id="CHEBI:15378"/>
        <dbReference type="ChEBI" id="CHEBI:57856"/>
        <dbReference type="ChEBI" id="CHEBI:59789"/>
        <dbReference type="ChEBI" id="CHEBI:73542"/>
        <dbReference type="ChEBI" id="CHEBI:74269"/>
        <dbReference type="EC" id="2.1.1.228"/>
    </reaction>
</comment>
<dbReference type="SUPFAM" id="SSF53335">
    <property type="entry name" value="S-adenosyl-L-methionine-dependent methyltransferases"/>
    <property type="match status" value="1"/>
</dbReference>
<dbReference type="STRING" id="27342.A0A0H2S766"/>
<sequence length="456" mass="51591">MAHHSCSNLDTSPTINRITAGTTAIDKDAYTKNVRVQAIRIAAPKTGKILRSQELKGLVLELPKFSSVVREENDDSRLVLLQAKPEDALPSTALKFVDEEGGTIVPYNFSLKYDYWTADEILQATLPEELREESPTGFAITGHIAHFNLRDEYLPFKKIIGEIVIDKNKRIRTVVNKLDNIHNEFRFFEMELVAGDADYVVEHHESDCKFTFDFREVYWNSRLHTEHERLVSIFKPEDGIIADVFAGVGPFAVPAAKKGCAVLANDLNPNSVKWLNKNSEDNKVGNLLRASCEDGRDFIRGAARRAYDEPFAAYAGPKPNRRQVREERRRRLEQQGEGAARPEPDDTVTVEKPPRNRIAHFVMNLPDTAIDFLDAFRGVLSRDLRGVYSELPMVHCHCFTRFLDLADARADIEKRVESALGASLRGNFSLHFVRSVAPNKDMYCISFRLPEGVAFQ</sequence>
<evidence type="ECO:0000256" key="4">
    <source>
        <dbReference type="ARBA" id="ARBA00022679"/>
    </source>
</evidence>
<dbReference type="InterPro" id="IPR056744">
    <property type="entry name" value="TRM5/TYW2-like_N"/>
</dbReference>
<comment type="subunit">
    <text evidence="10">Monomer.</text>
</comment>
<evidence type="ECO:0000256" key="8">
    <source>
        <dbReference type="ARBA" id="ARBA00023242"/>
    </source>
</evidence>
<keyword evidence="7 10" id="KW-0496">Mitochondrion</keyword>
<dbReference type="GO" id="GO:0070901">
    <property type="term" value="P:mitochondrial tRNA methylation"/>
    <property type="evidence" value="ECO:0007669"/>
    <property type="project" value="UniProtKB-ARBA"/>
</dbReference>
<dbReference type="GO" id="GO:0005634">
    <property type="term" value="C:nucleus"/>
    <property type="evidence" value="ECO:0007669"/>
    <property type="project" value="UniProtKB-SubCell"/>
</dbReference>
<keyword evidence="4 10" id="KW-0808">Transferase</keyword>
<comment type="subcellular location">
    <subcellularLocation>
        <location evidence="10">Mitochondrion matrix</location>
    </subcellularLocation>
    <subcellularLocation>
        <location evidence="10">Nucleus</location>
    </subcellularLocation>
    <subcellularLocation>
        <location evidence="10">Cytoplasm</location>
    </subcellularLocation>
    <text evidence="10">Predominantly in the mitochondria and in the nucleus.</text>
</comment>
<comment type="similarity">
    <text evidence="10">Belongs to the TRM5 / TYW2 family.</text>
</comment>
<feature type="binding site" evidence="10">
    <location>
        <begin position="294"/>
        <end position="295"/>
    </location>
    <ligand>
        <name>S-adenosyl-L-methionine</name>
        <dbReference type="ChEBI" id="CHEBI:59789"/>
    </ligand>
</feature>
<evidence type="ECO:0000256" key="11">
    <source>
        <dbReference type="SAM" id="MobiDB-lite"/>
    </source>
</evidence>
<dbReference type="GO" id="GO:0002939">
    <property type="term" value="P:tRNA N1-guanine methylation"/>
    <property type="evidence" value="ECO:0007669"/>
    <property type="project" value="TreeGrafter"/>
</dbReference>
<dbReference type="FunCoup" id="A0A0H2S766">
    <property type="interactions" value="363"/>
</dbReference>
<evidence type="ECO:0000259" key="12">
    <source>
        <dbReference type="PROSITE" id="PS51684"/>
    </source>
</evidence>
<protein>
    <recommendedName>
        <fullName evidence="10">tRNA (guanine(37)-N1)-methyltransferase</fullName>
        <ecNumber evidence="10">2.1.1.228</ecNumber>
    </recommendedName>
    <alternativeName>
        <fullName evidence="10">M1G-methyltransferase</fullName>
    </alternativeName>
    <alternativeName>
        <fullName evidence="10">tRNA [GM37] methyltransferase</fullName>
    </alternativeName>
    <alternativeName>
        <fullName evidence="10">tRNA methyltransferase 5</fullName>
    </alternativeName>
</protein>
<dbReference type="PANTHER" id="PTHR23245">
    <property type="entry name" value="TRNA METHYLTRANSFERASE"/>
    <property type="match status" value="1"/>
</dbReference>
<comment type="function">
    <text evidence="10">Specifically methylates the N1 position of guanosine-37 in various cytoplasmic and mitochondrial tRNAs. Methylation is not dependent on the nature of the nucleoside 5' of the target nucleoside. This is the first step in the biosynthesis of wybutosine (yW), a modified base adjacent to the anticodon of tRNAs and required for accurate decoding.</text>
</comment>
<comment type="similarity">
    <text evidence="1">Belongs to the class I-like SAM-binding methyltransferase superfamily. TRM5/TYW2 family.</text>
</comment>
<keyword evidence="3 10" id="KW-0489">Methyltransferase</keyword>
<dbReference type="InterPro" id="IPR029063">
    <property type="entry name" value="SAM-dependent_MTases_sf"/>
</dbReference>
<evidence type="ECO:0000256" key="1">
    <source>
        <dbReference type="ARBA" id="ARBA00009775"/>
    </source>
</evidence>